<proteinExistence type="predicted"/>
<dbReference type="Pfam" id="PF11575">
    <property type="entry name" value="FhuF_C"/>
    <property type="match status" value="1"/>
</dbReference>
<dbReference type="Proteomes" id="UP000275331">
    <property type="component" value="Unassembled WGS sequence"/>
</dbReference>
<evidence type="ECO:0000259" key="2">
    <source>
        <dbReference type="Pfam" id="PF11575"/>
    </source>
</evidence>
<accession>A0A3R9G6P3</accession>
<evidence type="ECO:0000313" key="3">
    <source>
        <dbReference type="EMBL" id="RSE24199.1"/>
    </source>
</evidence>
<dbReference type="NCBIfam" id="TIGR03951">
    <property type="entry name" value="Fe_III_red_FhuF"/>
    <property type="match status" value="1"/>
</dbReference>
<feature type="domain" description="Aerobactin siderophore biosynthesis IucA/IucC-like C-terminal" evidence="1">
    <location>
        <begin position="93"/>
        <end position="237"/>
    </location>
</feature>
<dbReference type="GO" id="GO:0051537">
    <property type="term" value="F:2 iron, 2 sulfur cluster binding"/>
    <property type="evidence" value="ECO:0007669"/>
    <property type="project" value="InterPro"/>
</dbReference>
<dbReference type="InterPro" id="IPR008090">
    <property type="entry name" value="Fe_iron_reduct"/>
</dbReference>
<dbReference type="AlphaFoldDB" id="A0A3R9G6P3"/>
<dbReference type="InterPro" id="IPR024726">
    <property type="entry name" value="FhuF_C"/>
</dbReference>
<dbReference type="OrthoDB" id="5918327at2"/>
<gene>
    <name evidence="3" type="primary">fhuF</name>
    <name evidence="3" type="ORF">EGT71_16585</name>
</gene>
<dbReference type="GO" id="GO:0003824">
    <property type="term" value="F:catalytic activity"/>
    <property type="evidence" value="ECO:0007669"/>
    <property type="project" value="UniProtKB-ARBA"/>
</dbReference>
<dbReference type="Pfam" id="PF06276">
    <property type="entry name" value="FhuF"/>
    <property type="match status" value="1"/>
</dbReference>
<reference evidence="3 4" key="1">
    <citation type="submission" date="2018-10" db="EMBL/GenBank/DDBJ databases">
        <title>Transmission dynamics of multidrug resistant bacteria on intensive care unit surfaces.</title>
        <authorList>
            <person name="D'Souza A.W."/>
            <person name="Potter R.F."/>
            <person name="Wallace M."/>
            <person name="Shupe A."/>
            <person name="Patel S."/>
            <person name="Sun S."/>
            <person name="Gul D."/>
            <person name="Kwon J.H."/>
            <person name="Andleeb S."/>
            <person name="Burnham C.-A.D."/>
            <person name="Dantas G."/>
        </authorList>
    </citation>
    <scope>NUCLEOTIDE SEQUENCE [LARGE SCALE GENOMIC DNA]</scope>
    <source>
        <strain evidence="3 4">AS_373</strain>
    </source>
</reference>
<evidence type="ECO:0000313" key="4">
    <source>
        <dbReference type="Proteomes" id="UP000275331"/>
    </source>
</evidence>
<comment type="caution">
    <text evidence="3">The sequence shown here is derived from an EMBL/GenBank/DDBJ whole genome shotgun (WGS) entry which is preliminary data.</text>
</comment>
<dbReference type="PRINTS" id="PR01714">
    <property type="entry name" value="2FE2SRDCTASE"/>
</dbReference>
<dbReference type="NCBIfam" id="NF007932">
    <property type="entry name" value="PRK10647.1"/>
    <property type="match status" value="1"/>
</dbReference>
<dbReference type="InterPro" id="IPR022770">
    <property type="entry name" value="IucA/IucC-like_C"/>
</dbReference>
<dbReference type="RefSeq" id="WP_125294318.1">
    <property type="nucleotide sequence ID" value="NZ_JAPTZM010000002.1"/>
</dbReference>
<organism evidence="3 4">
    <name type="scientific">Atlantibacter subterraneus</name>
    <dbReference type="NCBI Taxonomy" id="255519"/>
    <lineage>
        <taxon>Bacteria</taxon>
        <taxon>Pseudomonadati</taxon>
        <taxon>Pseudomonadota</taxon>
        <taxon>Gammaproteobacteria</taxon>
        <taxon>Enterobacterales</taxon>
        <taxon>Enterobacteriaceae</taxon>
        <taxon>Atlantibacter</taxon>
    </lineage>
</organism>
<feature type="domain" description="Ferric siderophore reductase C-terminal" evidence="2">
    <location>
        <begin position="241"/>
        <end position="261"/>
    </location>
</feature>
<evidence type="ECO:0000259" key="1">
    <source>
        <dbReference type="Pfam" id="PF06276"/>
    </source>
</evidence>
<name>A0A3R9G6P3_9ENTR</name>
<sequence>MAYLSPQRHRPAVASPAPFNDTVALADALRHALREHHPHLLDTVKFDEPTPITALTLAHWAQPETLNALMATYGDHIYAQHAEQAREVKPLKSLWAQWYVGLLTPALMAIVLTHPQGLRLSPDVIRARFHETGRVESFWIDVYPHPELTNYSLRERMEYLVGDVLMPVVDALEESGDINGRLIWGNTGYLINWFLGELKPRLGEAAWQQLRQACFFEKTRLDGRDNPLYRTVVPREGLLVRRTCCQRNRLPGVQQCGDCTLK</sequence>
<protein>
    <submittedName>
        <fullName evidence="3">Hydroxamate siderophore iron reductase FhuF</fullName>
    </submittedName>
</protein>
<dbReference type="EMBL" id="RHXB01000011">
    <property type="protein sequence ID" value="RSE24199.1"/>
    <property type="molecule type" value="Genomic_DNA"/>
</dbReference>